<name>A0A1F2PCT2_9EURY</name>
<protein>
    <submittedName>
        <fullName evidence="5">SMC domain-containing protein</fullName>
    </submittedName>
</protein>
<dbReference type="Proteomes" id="UP000186940">
    <property type="component" value="Unassembled WGS sequence"/>
</dbReference>
<comment type="caution">
    <text evidence="5">The sequence shown here is derived from an EMBL/GenBank/DDBJ whole genome shotgun (WGS) entry which is preliminary data.</text>
</comment>
<evidence type="ECO:0000256" key="1">
    <source>
        <dbReference type="ARBA" id="ARBA00023054"/>
    </source>
</evidence>
<dbReference type="PANTHER" id="PTHR32114">
    <property type="entry name" value="ABC TRANSPORTER ABCH.3"/>
    <property type="match status" value="1"/>
</dbReference>
<reference evidence="5" key="1">
    <citation type="submission" date="2016-05" db="EMBL/GenBank/DDBJ databases">
        <title>Microbial consortia oxidize butane by reversing methanogenesis.</title>
        <authorList>
            <person name="Laso-Perez R."/>
            <person name="Richter M."/>
            <person name="Wegener G."/>
            <person name="Musat F."/>
        </authorList>
    </citation>
    <scope>NUCLEOTIDE SEQUENCE [LARGE SCALE GENOMIC DNA]</scope>
    <source>
        <strain evidence="5">BOX2</strain>
    </source>
</reference>
<dbReference type="EMBL" id="LYOS01000001">
    <property type="protein sequence ID" value="OFV68692.1"/>
    <property type="molecule type" value="Genomic_DNA"/>
</dbReference>
<gene>
    <name evidence="5" type="ORF">SCAL_000368</name>
</gene>
<dbReference type="InterPro" id="IPR038729">
    <property type="entry name" value="Rad50/SbcC_AAA"/>
</dbReference>
<proteinExistence type="inferred from homology"/>
<feature type="coiled-coil region" evidence="3">
    <location>
        <begin position="557"/>
        <end position="584"/>
    </location>
</feature>
<feature type="domain" description="Rad50/SbcC-type AAA" evidence="4">
    <location>
        <begin position="5"/>
        <end position="285"/>
    </location>
</feature>
<dbReference type="Gene3D" id="1.10.287.1490">
    <property type="match status" value="1"/>
</dbReference>
<feature type="coiled-coil region" evidence="3">
    <location>
        <begin position="619"/>
        <end position="722"/>
    </location>
</feature>
<dbReference type="Gene3D" id="1.10.287.510">
    <property type="entry name" value="Helix hairpin bin"/>
    <property type="match status" value="1"/>
</dbReference>
<dbReference type="GO" id="GO:0016887">
    <property type="term" value="F:ATP hydrolysis activity"/>
    <property type="evidence" value="ECO:0007669"/>
    <property type="project" value="InterPro"/>
</dbReference>
<keyword evidence="1 3" id="KW-0175">Coiled coil</keyword>
<keyword evidence="6" id="KW-1185">Reference proteome</keyword>
<evidence type="ECO:0000256" key="2">
    <source>
        <dbReference type="ARBA" id="ARBA00049666"/>
    </source>
</evidence>
<evidence type="ECO:0000313" key="6">
    <source>
        <dbReference type="Proteomes" id="UP000186940"/>
    </source>
</evidence>
<evidence type="ECO:0000256" key="3">
    <source>
        <dbReference type="SAM" id="Coils"/>
    </source>
</evidence>
<dbReference type="SUPFAM" id="SSF75712">
    <property type="entry name" value="Rad50 coiled-coil Zn hook"/>
    <property type="match status" value="1"/>
</dbReference>
<dbReference type="PANTHER" id="PTHR32114:SF2">
    <property type="entry name" value="ABC TRANSPORTER ABCH.3"/>
    <property type="match status" value="1"/>
</dbReference>
<dbReference type="Pfam" id="PF13476">
    <property type="entry name" value="AAA_23"/>
    <property type="match status" value="1"/>
</dbReference>
<dbReference type="InterPro" id="IPR027417">
    <property type="entry name" value="P-loop_NTPase"/>
</dbReference>
<dbReference type="AlphaFoldDB" id="A0A1F2PCT2"/>
<evidence type="ECO:0000313" key="5">
    <source>
        <dbReference type="EMBL" id="OFV68692.1"/>
    </source>
</evidence>
<dbReference type="STRING" id="1838285.SCAL_000368"/>
<dbReference type="Pfam" id="PF13558">
    <property type="entry name" value="SbcC_Walker_B"/>
    <property type="match status" value="1"/>
</dbReference>
<dbReference type="Gene3D" id="3.40.50.300">
    <property type="entry name" value="P-loop containing nucleotide triphosphate hydrolases"/>
    <property type="match status" value="2"/>
</dbReference>
<dbReference type="SUPFAM" id="SSF52540">
    <property type="entry name" value="P-loop containing nucleoside triphosphate hydrolases"/>
    <property type="match status" value="1"/>
</dbReference>
<dbReference type="GO" id="GO:0006302">
    <property type="term" value="P:double-strand break repair"/>
    <property type="evidence" value="ECO:0007669"/>
    <property type="project" value="InterPro"/>
</dbReference>
<organism evidence="5 6">
    <name type="scientific">Candidatus Syntropharchaeum caldarium</name>
    <dbReference type="NCBI Taxonomy" id="1838285"/>
    <lineage>
        <taxon>Archaea</taxon>
        <taxon>Methanobacteriati</taxon>
        <taxon>Methanobacteriota</taxon>
        <taxon>Stenosarchaea group</taxon>
        <taxon>Methanomicrobia</taxon>
        <taxon>Methanosarcinales</taxon>
        <taxon>ANME-2 cluster</taxon>
        <taxon>Candidatus Syntropharchaeum</taxon>
    </lineage>
</organism>
<feature type="coiled-coil region" evidence="3">
    <location>
        <begin position="162"/>
        <end position="427"/>
    </location>
</feature>
<accession>A0A1F2PCT2</accession>
<comment type="similarity">
    <text evidence="2">Belongs to the Sph1/Sph2 family.</text>
</comment>
<sequence>MHLRSLKLWNFRRFREVAVEFPDGVIGIIGQNGVGKSTLIEAIAWAIYGHPASRTKKEQIKRIGAAPSDPCGVLLEFYLGRDEYRIKREMLGQNLVPKAELMVNGEVIAEGERQVTAHLESIIGLDHQSFITSVFARQRELNALSLMGPEERKRLILKMLNIDVIKRALEELRSDKNANRKRMEGIKEAIIDENGIYRLDNLKKERKSCIERKKEIIERQKREKNLLYNCKIRLENLKAEVREMEGKLEAHNNLKQELVAARERLENRRRYLQELERSINTLLEKKKRLDSIADDEKRYHEFGEKKERLENELRMAQESYDKIKRAEFERLKEVEHLQKRLKEMSLQKEEIYLELKALKEADSKLLRLQPIVDVIQELEELMKLREERDKLKEKIDALDLTISEKELEEFENELKTLQKKEIILSTRLKDLTGRIRRVETITGVCPTCSRALDDREKQRIIDRMLDEQERINDELGDVRERIARLSSLDLHTIRLNLDLFKTTSRRLTAIADEESAIMASIGGDHGIEGKAEIQEIRDEYQRLKGRVDARSNLNETFDILNSEIVRVKQRIGELNDEIEDIAVKKREYRRGVESLEDSLSAVVLRFKELEKSFNEIIGLKAEVKRLDELKNTFKDLKVEISEIEAHILSIKKEIDAIGFDKEKYERLRKNEEEVERECHKLEQNMALINNELSLVEYELKSIEEGIKEQNRLINLMDELKAEVASMVRLEEIFKHFEAHMISSIRPFLSDYASTLFSDLTEGRYNGIEIGEAYDIMIQDSGRYYDLKRFSGGETDLANLCLRLAISNIVSGGDEGAGFEFLVLDEIFGSQDSERKRSIMRVLEKLSRRFRQIFLITHVEEVKDFLGSFIKVIEIEERISGVEVG</sequence>
<evidence type="ECO:0000259" key="4">
    <source>
        <dbReference type="Pfam" id="PF13476"/>
    </source>
</evidence>